<proteinExistence type="predicted"/>
<dbReference type="Proteomes" id="UP000248423">
    <property type="component" value="Unassembled WGS sequence"/>
</dbReference>
<reference evidence="1 2" key="1">
    <citation type="submission" date="2018-02" db="EMBL/GenBank/DDBJ databases">
        <title>The genomes of Aspergillus section Nigri reveals drivers in fungal speciation.</title>
        <authorList>
            <consortium name="DOE Joint Genome Institute"/>
            <person name="Vesth T.C."/>
            <person name="Nybo J."/>
            <person name="Theobald S."/>
            <person name="Brandl J."/>
            <person name="Frisvad J.C."/>
            <person name="Nielsen K.F."/>
            <person name="Lyhne E.K."/>
            <person name="Kogle M.E."/>
            <person name="Kuo A."/>
            <person name="Riley R."/>
            <person name="Clum A."/>
            <person name="Nolan M."/>
            <person name="Lipzen A."/>
            <person name="Salamov A."/>
            <person name="Henrissat B."/>
            <person name="Wiebenga A."/>
            <person name="De vries R.P."/>
            <person name="Grigoriev I.V."/>
            <person name="Mortensen U.H."/>
            <person name="Andersen M.R."/>
            <person name="Baker S.E."/>
        </authorList>
    </citation>
    <scope>NUCLEOTIDE SEQUENCE [LARGE SCALE GENOMIC DNA]</scope>
    <source>
        <strain evidence="1 2">CBS 121057</strain>
    </source>
</reference>
<organism evidence="1 2">
    <name type="scientific">Aspergillus sclerotiicarbonarius (strain CBS 121057 / IBT 28362)</name>
    <dbReference type="NCBI Taxonomy" id="1448318"/>
    <lineage>
        <taxon>Eukaryota</taxon>
        <taxon>Fungi</taxon>
        <taxon>Dikarya</taxon>
        <taxon>Ascomycota</taxon>
        <taxon>Pezizomycotina</taxon>
        <taxon>Eurotiomycetes</taxon>
        <taxon>Eurotiomycetidae</taxon>
        <taxon>Eurotiales</taxon>
        <taxon>Aspergillaceae</taxon>
        <taxon>Aspergillus</taxon>
        <taxon>Aspergillus subgen. Circumdati</taxon>
    </lineage>
</organism>
<dbReference type="AlphaFoldDB" id="A0A319ESG6"/>
<accession>A0A319ESG6</accession>
<protein>
    <submittedName>
        <fullName evidence="1">Uncharacterized protein</fullName>
    </submittedName>
</protein>
<sequence length="164" mass="18230">MLGRLRPGDWRAGDAYCLEASPTVASNFGRKFICAEAGGPKNYSPRGVVTGYFNHGHASLDPERLFSPPRRHPHHHRIPSSNLTLHPDPPLLGCSGSNLPWFGSFAASPLPFHPRRMRRPDPWLLPCQSDLWVGCSTLFPIIWDAWVHSARPKVQCNGALIPSH</sequence>
<evidence type="ECO:0000313" key="2">
    <source>
        <dbReference type="Proteomes" id="UP000248423"/>
    </source>
</evidence>
<dbReference type="VEuPathDB" id="FungiDB:BO78DRAFT_8449"/>
<evidence type="ECO:0000313" key="1">
    <source>
        <dbReference type="EMBL" id="PYI12690.1"/>
    </source>
</evidence>
<gene>
    <name evidence="1" type="ORF">BO78DRAFT_8449</name>
</gene>
<dbReference type="EMBL" id="KZ826315">
    <property type="protein sequence ID" value="PYI12690.1"/>
    <property type="molecule type" value="Genomic_DNA"/>
</dbReference>
<name>A0A319ESG6_ASPSB</name>
<keyword evidence="2" id="KW-1185">Reference proteome</keyword>